<evidence type="ECO:0000313" key="2">
    <source>
        <dbReference type="Proteomes" id="UP001652626"/>
    </source>
</evidence>
<feature type="domain" description="DUF4802" evidence="1">
    <location>
        <begin position="163"/>
        <end position="193"/>
    </location>
</feature>
<reference evidence="3" key="1">
    <citation type="submission" date="2025-08" db="UniProtKB">
        <authorList>
            <consortium name="RefSeq"/>
        </authorList>
    </citation>
    <scope>IDENTIFICATION</scope>
    <source>
        <tissue evidence="3">Whole body</tissue>
    </source>
</reference>
<dbReference type="OMA" id="TVICEAN"/>
<dbReference type="InterPro" id="IPR032061">
    <property type="entry name" value="DUF4802"/>
</dbReference>
<evidence type="ECO:0000259" key="1">
    <source>
        <dbReference type="Pfam" id="PF16060"/>
    </source>
</evidence>
<dbReference type="GeneID" id="113391848"/>
<proteinExistence type="predicted"/>
<dbReference type="Pfam" id="PF16060">
    <property type="entry name" value="DUF4802"/>
    <property type="match status" value="1"/>
</dbReference>
<dbReference type="RefSeq" id="XP_026483738.2">
    <property type="nucleotide sequence ID" value="XM_026627953.2"/>
</dbReference>
<dbReference type="AlphaFoldDB" id="A0A8B8HFZ4"/>
<protein>
    <submittedName>
        <fullName evidence="3">Uncharacterized protein LOC113391848</fullName>
    </submittedName>
</protein>
<name>A0A8B8HFZ4_VANTA</name>
<evidence type="ECO:0000313" key="3">
    <source>
        <dbReference type="RefSeq" id="XP_026483738.2"/>
    </source>
</evidence>
<dbReference type="OrthoDB" id="7425386at2759"/>
<organism evidence="2 3">
    <name type="scientific">Vanessa tameamea</name>
    <name type="common">Kamehameha butterfly</name>
    <dbReference type="NCBI Taxonomy" id="334116"/>
    <lineage>
        <taxon>Eukaryota</taxon>
        <taxon>Metazoa</taxon>
        <taxon>Ecdysozoa</taxon>
        <taxon>Arthropoda</taxon>
        <taxon>Hexapoda</taxon>
        <taxon>Insecta</taxon>
        <taxon>Pterygota</taxon>
        <taxon>Neoptera</taxon>
        <taxon>Endopterygota</taxon>
        <taxon>Lepidoptera</taxon>
        <taxon>Glossata</taxon>
        <taxon>Ditrysia</taxon>
        <taxon>Papilionoidea</taxon>
        <taxon>Nymphalidae</taxon>
        <taxon>Nymphalinae</taxon>
        <taxon>Vanessa</taxon>
    </lineage>
</organism>
<sequence>MAAGNNGAVFFLGSRAHYEVLEPPNNYDIENGNTSTETIYQNQSVEELWPNEQTNKHSADFDANYNPETINWNYCDQNNTVICEANMPVSCVKRRIKRRSSETLLCDEKPTIMNAVEQDEHSKSKPSCRVSILSFLASLARRKRNLESEQVQYLQHFESALTSCTYRESCRCLDCQSRYFECEEESDEYSSDDDYASYSPQDVANQAIIDLDDDVFITTTSDNDNTSTDLLLDDQQEEEEQSVQEVLEDEDTDKQLQMEVAASTSAMFNILLYHPFSCAIQ</sequence>
<keyword evidence="2" id="KW-1185">Reference proteome</keyword>
<dbReference type="Proteomes" id="UP001652626">
    <property type="component" value="Chromosome 28"/>
</dbReference>
<accession>A0A8B8HFZ4</accession>
<gene>
    <name evidence="3" type="primary">LOC113391848</name>
</gene>